<evidence type="ECO:0000313" key="2">
    <source>
        <dbReference type="Proteomes" id="UP001549146"/>
    </source>
</evidence>
<evidence type="ECO:0008006" key="3">
    <source>
        <dbReference type="Google" id="ProtNLM"/>
    </source>
</evidence>
<dbReference type="RefSeq" id="WP_354510601.1">
    <property type="nucleotide sequence ID" value="NZ_JBEPMO010000023.1"/>
</dbReference>
<gene>
    <name evidence="1" type="ORF">ABID46_002514</name>
</gene>
<protein>
    <recommendedName>
        <fullName evidence="3">KTSC domain-containing protein</fullName>
    </recommendedName>
</protein>
<proteinExistence type="predicted"/>
<keyword evidence="2" id="KW-1185">Reference proteome</keyword>
<evidence type="ECO:0000313" key="1">
    <source>
        <dbReference type="EMBL" id="MET3732923.1"/>
    </source>
</evidence>
<organism evidence="1 2">
    <name type="scientific">Moheibacter stercoris</name>
    <dbReference type="NCBI Taxonomy" id="1628251"/>
    <lineage>
        <taxon>Bacteria</taxon>
        <taxon>Pseudomonadati</taxon>
        <taxon>Bacteroidota</taxon>
        <taxon>Flavobacteriia</taxon>
        <taxon>Flavobacteriales</taxon>
        <taxon>Weeksellaceae</taxon>
        <taxon>Moheibacter</taxon>
    </lineage>
</organism>
<dbReference type="Proteomes" id="UP001549146">
    <property type="component" value="Unassembled WGS sequence"/>
</dbReference>
<sequence>MGEIKELPTEFAGKGEVSGYCFTQILKSDKAYIYAVDGGRHYEVFKRKVNRRFSQVRYPNSNSFGVWAWTCRTYGRALKRFEELNQSKS</sequence>
<comment type="caution">
    <text evidence="1">The sequence shown here is derived from an EMBL/GenBank/DDBJ whole genome shotgun (WGS) entry which is preliminary data.</text>
</comment>
<dbReference type="EMBL" id="JBEPMO010000023">
    <property type="protein sequence ID" value="MET3732923.1"/>
    <property type="molecule type" value="Genomic_DNA"/>
</dbReference>
<accession>A0ABV2LWJ9</accession>
<reference evidence="1 2" key="1">
    <citation type="submission" date="2024-06" db="EMBL/GenBank/DDBJ databases">
        <title>Genomic Encyclopedia of Type Strains, Phase IV (KMG-IV): sequencing the most valuable type-strain genomes for metagenomic binning, comparative biology and taxonomic classification.</title>
        <authorList>
            <person name="Goeker M."/>
        </authorList>
    </citation>
    <scope>NUCLEOTIDE SEQUENCE [LARGE SCALE GENOMIC DNA]</scope>
    <source>
        <strain evidence="1 2">DSM 29388</strain>
    </source>
</reference>
<name>A0ABV2LWJ9_9FLAO</name>